<dbReference type="EMBL" id="BRXY01000394">
    <property type="protein sequence ID" value="GMH92060.1"/>
    <property type="molecule type" value="Genomic_DNA"/>
</dbReference>
<dbReference type="InterPro" id="IPR010167">
    <property type="entry name" value="NH2A_AcTrfase"/>
</dbReference>
<keyword evidence="5" id="KW-0012">Acyltransferase</keyword>
<dbReference type="Pfam" id="PF00696">
    <property type="entry name" value="AA_kinase"/>
    <property type="match status" value="1"/>
</dbReference>
<reference evidence="10" key="1">
    <citation type="journal article" date="2023" name="Commun. Biol.">
        <title>Genome analysis of Parmales, the sister group of diatoms, reveals the evolutionary specialization of diatoms from phago-mixotrophs to photoautotrophs.</title>
        <authorList>
            <person name="Ban H."/>
            <person name="Sato S."/>
            <person name="Yoshikawa S."/>
            <person name="Yamada K."/>
            <person name="Nakamura Y."/>
            <person name="Ichinomiya M."/>
            <person name="Sato N."/>
            <person name="Blanc-Mathieu R."/>
            <person name="Endo H."/>
            <person name="Kuwata A."/>
            <person name="Ogata H."/>
        </authorList>
    </citation>
    <scope>NUCLEOTIDE SEQUENCE [LARGE SCALE GENOMIC DNA]</scope>
    <source>
        <strain evidence="10">NIES 3701</strain>
    </source>
</reference>
<feature type="region of interest" description="Disordered" evidence="7">
    <location>
        <begin position="89"/>
        <end position="110"/>
    </location>
</feature>
<evidence type="ECO:0000313" key="9">
    <source>
        <dbReference type="EMBL" id="GMH92060.1"/>
    </source>
</evidence>
<keyword evidence="10" id="KW-1185">Reference proteome</keyword>
<dbReference type="AlphaFoldDB" id="A0A9W7EVU4"/>
<dbReference type="HAMAP" id="MF_01105">
    <property type="entry name" value="N_acetyl_glu_synth"/>
    <property type="match status" value="1"/>
</dbReference>
<dbReference type="Gene3D" id="3.40.630.30">
    <property type="match status" value="1"/>
</dbReference>
<evidence type="ECO:0000256" key="7">
    <source>
        <dbReference type="SAM" id="MobiDB-lite"/>
    </source>
</evidence>
<dbReference type="EC" id="2.3.1.1" evidence="3"/>
<dbReference type="GO" id="GO:0005737">
    <property type="term" value="C:cytoplasm"/>
    <property type="evidence" value="ECO:0007669"/>
    <property type="project" value="InterPro"/>
</dbReference>
<dbReference type="InterPro" id="IPR000182">
    <property type="entry name" value="GNAT_dom"/>
</dbReference>
<evidence type="ECO:0000313" key="10">
    <source>
        <dbReference type="Proteomes" id="UP001165085"/>
    </source>
</evidence>
<dbReference type="InterPro" id="IPR016181">
    <property type="entry name" value="Acyl_CoA_acyltransferase"/>
</dbReference>
<evidence type="ECO:0000256" key="6">
    <source>
        <dbReference type="ARBA" id="ARBA00048372"/>
    </source>
</evidence>
<dbReference type="PANTHER" id="PTHR30602:SF12">
    <property type="entry name" value="AMINO-ACID ACETYLTRANSFERASE NAGS1, CHLOROPLASTIC-RELATED"/>
    <property type="match status" value="1"/>
</dbReference>
<dbReference type="PANTHER" id="PTHR30602">
    <property type="entry name" value="AMINO-ACID ACETYLTRANSFERASE"/>
    <property type="match status" value="1"/>
</dbReference>
<dbReference type="Pfam" id="PF00583">
    <property type="entry name" value="Acetyltransf_1"/>
    <property type="match status" value="1"/>
</dbReference>
<proteinExistence type="inferred from homology"/>
<accession>A0A9W7EVU4</accession>
<comment type="pathway">
    <text evidence="1">Amino-acid biosynthesis; L-arginine biosynthesis; N(2)-acetyl-L-ornithine from L-glutamate: step 1/4.</text>
</comment>
<dbReference type="Gene3D" id="3.40.1160.10">
    <property type="entry name" value="Acetylglutamate kinase-like"/>
    <property type="match status" value="1"/>
</dbReference>
<evidence type="ECO:0000259" key="8">
    <source>
        <dbReference type="PROSITE" id="PS51186"/>
    </source>
</evidence>
<feature type="domain" description="N-acetyltransferase" evidence="8">
    <location>
        <begin position="357"/>
        <end position="492"/>
    </location>
</feature>
<dbReference type="InterPro" id="IPR036393">
    <property type="entry name" value="AceGlu_kinase-like_sf"/>
</dbReference>
<comment type="caution">
    <text evidence="9">The sequence shown here is derived from an EMBL/GenBank/DDBJ whole genome shotgun (WGS) entry which is preliminary data.</text>
</comment>
<gene>
    <name evidence="9" type="ORF">TrST_g11927</name>
</gene>
<protein>
    <recommendedName>
        <fullName evidence="3">amino-acid N-acetyltransferase</fullName>
        <ecNumber evidence="3">2.3.1.1</ecNumber>
    </recommendedName>
</protein>
<dbReference type="PIRSF" id="PIRSF000423">
    <property type="entry name" value="ArgA"/>
    <property type="match status" value="1"/>
</dbReference>
<feature type="compositionally biased region" description="Polar residues" evidence="7">
    <location>
        <begin position="101"/>
        <end position="110"/>
    </location>
</feature>
<dbReference type="InterPro" id="IPR001048">
    <property type="entry name" value="Asp/Glu/Uridylate_kinase"/>
</dbReference>
<evidence type="ECO:0000256" key="3">
    <source>
        <dbReference type="ARBA" id="ARBA00012697"/>
    </source>
</evidence>
<keyword evidence="4" id="KW-0808">Transferase</keyword>
<name>A0A9W7EVU4_9STRA</name>
<dbReference type="GO" id="GO:0006526">
    <property type="term" value="P:L-arginine biosynthetic process"/>
    <property type="evidence" value="ECO:0007669"/>
    <property type="project" value="InterPro"/>
</dbReference>
<dbReference type="CDD" id="cd04301">
    <property type="entry name" value="NAT_SF"/>
    <property type="match status" value="1"/>
</dbReference>
<evidence type="ECO:0000256" key="4">
    <source>
        <dbReference type="ARBA" id="ARBA00022679"/>
    </source>
</evidence>
<evidence type="ECO:0000256" key="2">
    <source>
        <dbReference type="ARBA" id="ARBA00009145"/>
    </source>
</evidence>
<organism evidence="9 10">
    <name type="scientific">Triparma strigata</name>
    <dbReference type="NCBI Taxonomy" id="1606541"/>
    <lineage>
        <taxon>Eukaryota</taxon>
        <taxon>Sar</taxon>
        <taxon>Stramenopiles</taxon>
        <taxon>Ochrophyta</taxon>
        <taxon>Bolidophyceae</taxon>
        <taxon>Parmales</taxon>
        <taxon>Triparmaceae</taxon>
        <taxon>Triparma</taxon>
    </lineage>
</organism>
<dbReference type="Proteomes" id="UP001165085">
    <property type="component" value="Unassembled WGS sequence"/>
</dbReference>
<dbReference type="PROSITE" id="PS51186">
    <property type="entry name" value="GNAT"/>
    <property type="match status" value="1"/>
</dbReference>
<evidence type="ECO:0000256" key="5">
    <source>
        <dbReference type="ARBA" id="ARBA00023315"/>
    </source>
</evidence>
<comment type="similarity">
    <text evidence="2">Belongs to the acetyltransferase family. ArgA subfamily.</text>
</comment>
<evidence type="ECO:0000256" key="1">
    <source>
        <dbReference type="ARBA" id="ARBA00004925"/>
    </source>
</evidence>
<dbReference type="NCBIfam" id="TIGR01890">
    <property type="entry name" value="N-Ac-Glu-synth"/>
    <property type="match status" value="1"/>
</dbReference>
<dbReference type="SUPFAM" id="SSF55729">
    <property type="entry name" value="Acyl-CoA N-acyltransferases (Nat)"/>
    <property type="match status" value="1"/>
</dbReference>
<dbReference type="OrthoDB" id="438291at2759"/>
<comment type="catalytic activity">
    <reaction evidence="6">
        <text>L-glutamate + acetyl-CoA = N-acetyl-L-glutamate + CoA + H(+)</text>
        <dbReference type="Rhea" id="RHEA:24292"/>
        <dbReference type="ChEBI" id="CHEBI:15378"/>
        <dbReference type="ChEBI" id="CHEBI:29985"/>
        <dbReference type="ChEBI" id="CHEBI:44337"/>
        <dbReference type="ChEBI" id="CHEBI:57287"/>
        <dbReference type="ChEBI" id="CHEBI:57288"/>
        <dbReference type="EC" id="2.3.1.1"/>
    </reaction>
</comment>
<dbReference type="SUPFAM" id="SSF53633">
    <property type="entry name" value="Carbamate kinase-like"/>
    <property type="match status" value="1"/>
</dbReference>
<dbReference type="GO" id="GO:0004042">
    <property type="term" value="F:L-glutamate N-acetyltransferase activity"/>
    <property type="evidence" value="ECO:0007669"/>
    <property type="project" value="InterPro"/>
</dbReference>
<sequence>MFRGSGGYIARHRGSTIVIHIPGELVDSLQILDTKDNTTQWSNNAGDGGGSRMSIRNICDDVALVWLLGIKVVVVVGCRPQVDERMKRRKEASDLGISFDPDSSSPTPLKINQYSKGMRITDSSTLRVVKEEAGYVRFEVERQLARSIKSTSRRGVKPAVFEGGGGKGEEVKGGNVVGGNFYSSQPIGVREGCDYQYSGTVRKVERSSIERSLNSGDIVILTSLGVSPSGEMFNVPSEGLASTVAGAMNAEKLVFYLSKGACLRNEANKVVQNLNLSEAKQLLSQNGVKNDGWKIQIPDIITCTNQREFLGKAGWGMTALGNGVKRAHLISPVDGALLQELYTRDGSGTLISRDLYDGIRRAQVEDVNGIYDLITPLVLEGNLVEREREQLEKDINTYYVYTRDDLIVATGQLRRYDDEYAEIGCLVVHPDYQRGGRGDAMLGYLERLCLESGATKVFVLSTLTVQFFIERGFKLVTLNDLPESKREKVDVDRGSKVYMKEISSSQELVENELMWDR</sequence>